<dbReference type="PANTHER" id="PTHR28232">
    <property type="entry name" value="TRANSCRIPTIONAL REGULATORY PROTEIN RXT2"/>
    <property type="match status" value="1"/>
</dbReference>
<feature type="region of interest" description="Disordered" evidence="1">
    <location>
        <begin position="359"/>
        <end position="420"/>
    </location>
</feature>
<dbReference type="PANTHER" id="PTHR28232:SF1">
    <property type="entry name" value="TRANSCRIPTIONAL REGULATORY PROTEIN RXT2"/>
    <property type="match status" value="1"/>
</dbReference>
<feature type="region of interest" description="Disordered" evidence="1">
    <location>
        <begin position="510"/>
        <end position="536"/>
    </location>
</feature>
<feature type="compositionally biased region" description="Polar residues" evidence="1">
    <location>
        <begin position="289"/>
        <end position="323"/>
    </location>
</feature>
<dbReference type="InterPro" id="IPR039602">
    <property type="entry name" value="Rxt2"/>
</dbReference>
<feature type="compositionally biased region" description="Basic residues" evidence="1">
    <location>
        <begin position="526"/>
        <end position="536"/>
    </location>
</feature>
<evidence type="ECO:0000256" key="1">
    <source>
        <dbReference type="SAM" id="MobiDB-lite"/>
    </source>
</evidence>
<dbReference type="Proteomes" id="UP001521184">
    <property type="component" value="Unassembled WGS sequence"/>
</dbReference>
<protein>
    <recommendedName>
        <fullName evidence="2">Transcriptional regulatory protein RXT2 N-terminal domain-containing protein</fullName>
    </recommendedName>
</protein>
<evidence type="ECO:0000259" key="2">
    <source>
        <dbReference type="Pfam" id="PF08595"/>
    </source>
</evidence>
<evidence type="ECO:0000313" key="3">
    <source>
        <dbReference type="EMBL" id="KAL1637968.1"/>
    </source>
</evidence>
<gene>
    <name evidence="3" type="ORF">SLS58_009085</name>
</gene>
<accession>A0ABR3TEX2</accession>
<evidence type="ECO:0000313" key="4">
    <source>
        <dbReference type="Proteomes" id="UP001521184"/>
    </source>
</evidence>
<feature type="compositionally biased region" description="Polar residues" evidence="1">
    <location>
        <begin position="393"/>
        <end position="410"/>
    </location>
</feature>
<organism evidence="3 4">
    <name type="scientific">Diplodia intermedia</name>
    <dbReference type="NCBI Taxonomy" id="856260"/>
    <lineage>
        <taxon>Eukaryota</taxon>
        <taxon>Fungi</taxon>
        <taxon>Dikarya</taxon>
        <taxon>Ascomycota</taxon>
        <taxon>Pezizomycotina</taxon>
        <taxon>Dothideomycetes</taxon>
        <taxon>Dothideomycetes incertae sedis</taxon>
        <taxon>Botryosphaeriales</taxon>
        <taxon>Botryosphaeriaceae</taxon>
        <taxon>Diplodia</taxon>
    </lineage>
</organism>
<keyword evidence="4" id="KW-1185">Reference proteome</keyword>
<feature type="region of interest" description="Disordered" evidence="1">
    <location>
        <begin position="218"/>
        <end position="328"/>
    </location>
</feature>
<name>A0ABR3TEX2_9PEZI</name>
<proteinExistence type="predicted"/>
<comment type="caution">
    <text evidence="3">The sequence shown here is derived from an EMBL/GenBank/DDBJ whole genome shotgun (WGS) entry which is preliminary data.</text>
</comment>
<reference evidence="3 4" key="1">
    <citation type="journal article" date="2023" name="Plant Dis.">
        <title>First Report of Diplodia intermedia Causing Canker and Dieback Diseases on Apple Trees in Canada.</title>
        <authorList>
            <person name="Ellouze W."/>
            <person name="Ilyukhin E."/>
            <person name="Sulman M."/>
            <person name="Ali S."/>
        </authorList>
    </citation>
    <scope>NUCLEOTIDE SEQUENCE [LARGE SCALE GENOMIC DNA]</scope>
    <source>
        <strain evidence="3 4">M45-28</strain>
    </source>
</reference>
<sequence length="536" mass="59474">MAGQQFVFAEAIVGMKRAVARYDASDEDDSAAEIARSVQHKLKRKAPRSHSILDNGRFIYKKVRSMPELRRLIELLLTSLQPKIDHAGYQRHIIARNPPLIDEDGDEIEDIDDDESIDGSLAEDNPYGDIRLEELLAPLTSAADLATHPSMSIPYYSNHITELANNSREVLQREEKSLWRAKAIMQKLLGDDTWLPVGLMETDYDRELLNEHVPAAAATSASVGSMDADNAERQGASWEDPAKGSEDTNMQATPHPAGAQQTGPQAPSGDNDVLMENGIERQDTGPTRGESTQQTEPQQNARSNGTDADQSTEVPHQNGTRQNGADGDRQMANADALKQEDQGASAENAGDRMQVDITNGTAEDGANDAQSDDGEDSNSQQTSHRMTTRAQRRANSQQSSAPGSPHTLSPHSPAEPPIHPLFQFPVENLLDRDMGLPPNEAEDTRTWLLMYIQKQEEVVRQTRALYMGLMEADRKRKMVLKWTKAEGHVGEMSDGEDWVDKEEWGLTEDLVKGKEEEEEEGVVQGKKTRARRREEK</sequence>
<dbReference type="Pfam" id="PF08595">
    <property type="entry name" value="RXT2_N"/>
    <property type="match status" value="1"/>
</dbReference>
<feature type="domain" description="Transcriptional regulatory protein RXT2 N-terminal" evidence="2">
    <location>
        <begin position="80"/>
        <end position="191"/>
    </location>
</feature>
<dbReference type="EMBL" id="JAKEKT020000084">
    <property type="protein sequence ID" value="KAL1637968.1"/>
    <property type="molecule type" value="Genomic_DNA"/>
</dbReference>
<dbReference type="InterPro" id="IPR013904">
    <property type="entry name" value="RXT2_N"/>
</dbReference>